<feature type="transmembrane region" description="Helical" evidence="1">
    <location>
        <begin position="249"/>
        <end position="267"/>
    </location>
</feature>
<evidence type="ECO:0000256" key="1">
    <source>
        <dbReference type="SAM" id="Phobius"/>
    </source>
</evidence>
<feature type="transmembrane region" description="Helical" evidence="1">
    <location>
        <begin position="220"/>
        <end position="237"/>
    </location>
</feature>
<dbReference type="InterPro" id="IPR006201">
    <property type="entry name" value="Neur_channel"/>
</dbReference>
<keyword evidence="1" id="KW-0472">Membrane</keyword>
<comment type="caution">
    <text evidence="2">The sequence shown here is derived from an EMBL/GenBank/DDBJ whole genome shotgun (WGS) entry which is preliminary data.</text>
</comment>
<name>A0AA36DHP8_9BILA</name>
<dbReference type="InterPro" id="IPR036734">
    <property type="entry name" value="Neur_chan_lig-bd_sf"/>
</dbReference>
<proteinExistence type="predicted"/>
<keyword evidence="1" id="KW-0812">Transmembrane</keyword>
<dbReference type="Proteomes" id="UP001177023">
    <property type="component" value="Unassembled WGS sequence"/>
</dbReference>
<dbReference type="GO" id="GO:0005230">
    <property type="term" value="F:extracellular ligand-gated monoatomic ion channel activity"/>
    <property type="evidence" value="ECO:0007669"/>
    <property type="project" value="InterPro"/>
</dbReference>
<organism evidence="2 3">
    <name type="scientific">Mesorhabditis spiculigera</name>
    <dbReference type="NCBI Taxonomy" id="96644"/>
    <lineage>
        <taxon>Eukaryota</taxon>
        <taxon>Metazoa</taxon>
        <taxon>Ecdysozoa</taxon>
        <taxon>Nematoda</taxon>
        <taxon>Chromadorea</taxon>
        <taxon>Rhabditida</taxon>
        <taxon>Rhabditina</taxon>
        <taxon>Rhabditomorpha</taxon>
        <taxon>Rhabditoidea</taxon>
        <taxon>Rhabditidae</taxon>
        <taxon>Mesorhabditinae</taxon>
        <taxon>Mesorhabditis</taxon>
    </lineage>
</organism>
<evidence type="ECO:0000313" key="2">
    <source>
        <dbReference type="EMBL" id="CAJ0587860.1"/>
    </source>
</evidence>
<sequence>MASLDTIFGAIVSFVLSPNADDFAKNRVFEDKIINLTFGAPTYRPKTWGDTPTSIASYLMISHLEAMDDVTQTLTMHGSMFMFDVSLRTSCRFDTRNFPNDLQYCTFNMFTAYSSNMIQFSANPKLADGRKGYKKENPDDLTAGPFKLLATNATDMLLLGSRIVRKDTKIPLHLTRSVISFNMLLQRNSPLYAPCLLVPIHLVAILSAMLAWLPASALSVRLTLLALLSQLLLGAILNEEMPVDFDSTPTIAVYALWVLILTTAGLFRTGFELWAEGETLGYDPEEGEETQRKREIRADASWLRFIIRLVGWCLPVIFTLIVSVFTAIAIFDNPQPDLAKWMNEYLD</sequence>
<feature type="non-terminal residue" evidence="2">
    <location>
        <position position="347"/>
    </location>
</feature>
<evidence type="ECO:0000313" key="3">
    <source>
        <dbReference type="Proteomes" id="UP001177023"/>
    </source>
</evidence>
<feature type="transmembrane region" description="Helical" evidence="1">
    <location>
        <begin position="302"/>
        <end position="331"/>
    </location>
</feature>
<feature type="transmembrane region" description="Helical" evidence="1">
    <location>
        <begin position="191"/>
        <end position="213"/>
    </location>
</feature>
<evidence type="ECO:0008006" key="4">
    <source>
        <dbReference type="Google" id="ProtNLM"/>
    </source>
</evidence>
<dbReference type="GO" id="GO:0004888">
    <property type="term" value="F:transmembrane signaling receptor activity"/>
    <property type="evidence" value="ECO:0007669"/>
    <property type="project" value="InterPro"/>
</dbReference>
<protein>
    <recommendedName>
        <fullName evidence="4">Neurotransmitter-gated ion-channel ligand-binding domain-containing protein</fullName>
    </recommendedName>
</protein>
<dbReference type="SUPFAM" id="SSF63712">
    <property type="entry name" value="Nicotinic receptor ligand binding domain-like"/>
    <property type="match status" value="1"/>
</dbReference>
<reference evidence="2" key="1">
    <citation type="submission" date="2023-06" db="EMBL/GenBank/DDBJ databases">
        <authorList>
            <person name="Delattre M."/>
        </authorList>
    </citation>
    <scope>NUCLEOTIDE SEQUENCE</scope>
    <source>
        <strain evidence="2">AF72</strain>
    </source>
</reference>
<dbReference type="AlphaFoldDB" id="A0AA36DHP8"/>
<dbReference type="PANTHER" id="PTHR18945">
    <property type="entry name" value="NEUROTRANSMITTER GATED ION CHANNEL"/>
    <property type="match status" value="1"/>
</dbReference>
<dbReference type="Gene3D" id="2.70.170.10">
    <property type="entry name" value="Neurotransmitter-gated ion-channel ligand-binding domain"/>
    <property type="match status" value="1"/>
</dbReference>
<keyword evidence="3" id="KW-1185">Reference proteome</keyword>
<gene>
    <name evidence="2" type="ORF">MSPICULIGERA_LOCUS25813</name>
</gene>
<keyword evidence="1" id="KW-1133">Transmembrane helix</keyword>
<accession>A0AA36DHP8</accession>
<dbReference type="GO" id="GO:0016020">
    <property type="term" value="C:membrane"/>
    <property type="evidence" value="ECO:0007669"/>
    <property type="project" value="InterPro"/>
</dbReference>
<dbReference type="InterPro" id="IPR038050">
    <property type="entry name" value="Neuro_actylchol_rec"/>
</dbReference>
<dbReference type="Gene3D" id="1.20.58.390">
    <property type="entry name" value="Neurotransmitter-gated ion-channel transmembrane domain"/>
    <property type="match status" value="1"/>
</dbReference>
<dbReference type="EMBL" id="CATQJA010002710">
    <property type="protein sequence ID" value="CAJ0587860.1"/>
    <property type="molecule type" value="Genomic_DNA"/>
</dbReference>